<dbReference type="GO" id="GO:0030425">
    <property type="term" value="C:dendrite"/>
    <property type="evidence" value="ECO:0000318"/>
    <property type="project" value="GO_Central"/>
</dbReference>
<accession>D6WB86</accession>
<dbReference type="GO" id="GO:0005886">
    <property type="term" value="C:plasma membrane"/>
    <property type="evidence" value="ECO:0007669"/>
    <property type="project" value="UniProtKB-SubCell"/>
</dbReference>
<dbReference type="GO" id="GO:0050909">
    <property type="term" value="P:sensory perception of taste"/>
    <property type="evidence" value="ECO:0007669"/>
    <property type="project" value="InterPro"/>
</dbReference>
<feature type="transmembrane region" description="Helical" evidence="6">
    <location>
        <begin position="285"/>
        <end position="303"/>
    </location>
</feature>
<comment type="subcellular location">
    <subcellularLocation>
        <location evidence="1 6">Cell membrane</location>
        <topology evidence="1 6">Multi-pass membrane protein</topology>
    </subcellularLocation>
</comment>
<reference evidence="7 8" key="1">
    <citation type="journal article" date="2008" name="Nature">
        <title>The genome of the model beetle and pest Tribolium castaneum.</title>
        <authorList>
            <consortium name="Tribolium Genome Sequencing Consortium"/>
            <person name="Richards S."/>
            <person name="Gibbs R.A."/>
            <person name="Weinstock G.M."/>
            <person name="Brown S.J."/>
            <person name="Denell R."/>
            <person name="Beeman R.W."/>
            <person name="Gibbs R."/>
            <person name="Beeman R.W."/>
            <person name="Brown S.J."/>
            <person name="Bucher G."/>
            <person name="Friedrich M."/>
            <person name="Grimmelikhuijzen C.J."/>
            <person name="Klingler M."/>
            <person name="Lorenzen M."/>
            <person name="Richards S."/>
            <person name="Roth S."/>
            <person name="Schroder R."/>
            <person name="Tautz D."/>
            <person name="Zdobnov E.M."/>
            <person name="Muzny D."/>
            <person name="Gibbs R.A."/>
            <person name="Weinstock G.M."/>
            <person name="Attaway T."/>
            <person name="Bell S."/>
            <person name="Buhay C.J."/>
            <person name="Chandrabose M.N."/>
            <person name="Chavez D."/>
            <person name="Clerk-Blankenburg K.P."/>
            <person name="Cree A."/>
            <person name="Dao M."/>
            <person name="Davis C."/>
            <person name="Chacko J."/>
            <person name="Dinh H."/>
            <person name="Dugan-Rocha S."/>
            <person name="Fowler G."/>
            <person name="Garner T.T."/>
            <person name="Garnes J."/>
            <person name="Gnirke A."/>
            <person name="Hawes A."/>
            <person name="Hernandez J."/>
            <person name="Hines S."/>
            <person name="Holder M."/>
            <person name="Hume J."/>
            <person name="Jhangiani S.N."/>
            <person name="Joshi V."/>
            <person name="Khan Z.M."/>
            <person name="Jackson L."/>
            <person name="Kovar C."/>
            <person name="Kowis A."/>
            <person name="Lee S."/>
            <person name="Lewis L.R."/>
            <person name="Margolis J."/>
            <person name="Morgan M."/>
            <person name="Nazareth L.V."/>
            <person name="Nguyen N."/>
            <person name="Okwuonu G."/>
            <person name="Parker D."/>
            <person name="Richards S."/>
            <person name="Ruiz S.J."/>
            <person name="Santibanez J."/>
            <person name="Savard J."/>
            <person name="Scherer S.E."/>
            <person name="Schneider B."/>
            <person name="Sodergren E."/>
            <person name="Tautz D."/>
            <person name="Vattahil S."/>
            <person name="Villasana D."/>
            <person name="White C.S."/>
            <person name="Wright R."/>
            <person name="Park Y."/>
            <person name="Beeman R.W."/>
            <person name="Lord J."/>
            <person name="Oppert B."/>
            <person name="Lorenzen M."/>
            <person name="Brown S."/>
            <person name="Wang L."/>
            <person name="Savard J."/>
            <person name="Tautz D."/>
            <person name="Richards S."/>
            <person name="Weinstock G."/>
            <person name="Gibbs R.A."/>
            <person name="Liu Y."/>
            <person name="Worley K."/>
            <person name="Weinstock G."/>
            <person name="Elsik C.G."/>
            <person name="Reese J.T."/>
            <person name="Elhaik E."/>
            <person name="Landan G."/>
            <person name="Graur D."/>
            <person name="Arensburger P."/>
            <person name="Atkinson P."/>
            <person name="Beeman R.W."/>
            <person name="Beidler J."/>
            <person name="Brown S.J."/>
            <person name="Demuth J.P."/>
            <person name="Drury D.W."/>
            <person name="Du Y.Z."/>
            <person name="Fujiwara H."/>
            <person name="Lorenzen M."/>
            <person name="Maselli V."/>
            <person name="Osanai M."/>
            <person name="Park Y."/>
            <person name="Robertson H.M."/>
            <person name="Tu Z."/>
            <person name="Wang J.J."/>
            <person name="Wang S."/>
            <person name="Richards S."/>
            <person name="Song H."/>
            <person name="Zhang L."/>
            <person name="Sodergren E."/>
            <person name="Werner D."/>
            <person name="Stanke M."/>
            <person name="Morgenstern B."/>
            <person name="Solovyev V."/>
            <person name="Kosarev P."/>
            <person name="Brown G."/>
            <person name="Chen H.C."/>
            <person name="Ermolaeva O."/>
            <person name="Hlavina W."/>
            <person name="Kapustin Y."/>
            <person name="Kiryutin B."/>
            <person name="Kitts P."/>
            <person name="Maglott D."/>
            <person name="Pruitt K."/>
            <person name="Sapojnikov V."/>
            <person name="Souvorov A."/>
            <person name="Mackey A.J."/>
            <person name="Waterhouse R.M."/>
            <person name="Wyder S."/>
            <person name="Zdobnov E.M."/>
            <person name="Zdobnov E.M."/>
            <person name="Wyder S."/>
            <person name="Kriventseva E.V."/>
            <person name="Kadowaki T."/>
            <person name="Bork P."/>
            <person name="Aranda M."/>
            <person name="Bao R."/>
            <person name="Beermann A."/>
            <person name="Berns N."/>
            <person name="Bolognesi R."/>
            <person name="Bonneton F."/>
            <person name="Bopp D."/>
            <person name="Brown S.J."/>
            <person name="Bucher G."/>
            <person name="Butts T."/>
            <person name="Chaumot A."/>
            <person name="Denell R.E."/>
            <person name="Ferrier D.E."/>
            <person name="Friedrich M."/>
            <person name="Gordon C.M."/>
            <person name="Jindra M."/>
            <person name="Klingler M."/>
            <person name="Lan Q."/>
            <person name="Lattorff H.M."/>
            <person name="Laudet V."/>
            <person name="von Levetsow C."/>
            <person name="Liu Z."/>
            <person name="Lutz R."/>
            <person name="Lynch J.A."/>
            <person name="da Fonseca R.N."/>
            <person name="Posnien N."/>
            <person name="Reuter R."/>
            <person name="Roth S."/>
            <person name="Savard J."/>
            <person name="Schinko J.B."/>
            <person name="Schmitt C."/>
            <person name="Schoppmeier M."/>
            <person name="Schroder R."/>
            <person name="Shippy T.D."/>
            <person name="Simonnet F."/>
            <person name="Marques-Souza H."/>
            <person name="Tautz D."/>
            <person name="Tomoyasu Y."/>
            <person name="Trauner J."/>
            <person name="Van der Zee M."/>
            <person name="Vervoort M."/>
            <person name="Wittkopp N."/>
            <person name="Wimmer E.A."/>
            <person name="Yang X."/>
            <person name="Jones A.K."/>
            <person name="Sattelle D.B."/>
            <person name="Ebert P.R."/>
            <person name="Nelson D."/>
            <person name="Scott J.G."/>
            <person name="Beeman R.W."/>
            <person name="Muthukrishnan S."/>
            <person name="Kramer K.J."/>
            <person name="Arakane Y."/>
            <person name="Beeman R.W."/>
            <person name="Zhu Q."/>
            <person name="Hogenkamp D."/>
            <person name="Dixit R."/>
            <person name="Oppert B."/>
            <person name="Jiang H."/>
            <person name="Zou Z."/>
            <person name="Marshall J."/>
            <person name="Elpidina E."/>
            <person name="Vinokurov K."/>
            <person name="Oppert C."/>
            <person name="Zou Z."/>
            <person name="Evans J."/>
            <person name="Lu Z."/>
            <person name="Zhao P."/>
            <person name="Sumathipala N."/>
            <person name="Altincicek B."/>
            <person name="Vilcinskas A."/>
            <person name="Williams M."/>
            <person name="Hultmark D."/>
            <person name="Hetru C."/>
            <person name="Jiang H."/>
            <person name="Grimmelikhuijzen C.J."/>
            <person name="Hauser F."/>
            <person name="Cazzamali G."/>
            <person name="Williamson M."/>
            <person name="Park Y."/>
            <person name="Li B."/>
            <person name="Tanaka Y."/>
            <person name="Predel R."/>
            <person name="Neupert S."/>
            <person name="Schachtner J."/>
            <person name="Verleyen P."/>
            <person name="Raible F."/>
            <person name="Bork P."/>
            <person name="Friedrich M."/>
            <person name="Walden K.K."/>
            <person name="Robertson H.M."/>
            <person name="Angeli S."/>
            <person name="Foret S."/>
            <person name="Bucher G."/>
            <person name="Schuetz S."/>
            <person name="Maleszka R."/>
            <person name="Wimmer E.A."/>
            <person name="Beeman R.W."/>
            <person name="Lorenzen M."/>
            <person name="Tomoyasu Y."/>
            <person name="Miller S.C."/>
            <person name="Grossmann D."/>
            <person name="Bucher G."/>
        </authorList>
    </citation>
    <scope>NUCLEOTIDE SEQUENCE [LARGE SCALE GENOMIC DNA]</scope>
    <source>
        <strain evidence="7 8">Georgia GA2</strain>
    </source>
</reference>
<dbReference type="InterPro" id="IPR013604">
    <property type="entry name" value="7TM_chemorcpt"/>
</dbReference>
<keyword evidence="6 7" id="KW-0675">Receptor</keyword>
<evidence type="ECO:0000256" key="1">
    <source>
        <dbReference type="ARBA" id="ARBA00004651"/>
    </source>
</evidence>
<dbReference type="GO" id="GO:0007165">
    <property type="term" value="P:signal transduction"/>
    <property type="evidence" value="ECO:0007669"/>
    <property type="project" value="UniProtKB-KW"/>
</dbReference>
<evidence type="ECO:0000256" key="3">
    <source>
        <dbReference type="ARBA" id="ARBA00022692"/>
    </source>
</evidence>
<proteinExistence type="inferred from homology"/>
<keyword evidence="2 6" id="KW-1003">Cell membrane</keyword>
<dbReference type="Pfam" id="PF08395">
    <property type="entry name" value="7tm_7"/>
    <property type="match status" value="1"/>
</dbReference>
<evidence type="ECO:0000256" key="6">
    <source>
        <dbReference type="RuleBase" id="RU363108"/>
    </source>
</evidence>
<keyword evidence="6" id="KW-0807">Transducer</keyword>
<dbReference type="AlphaFoldDB" id="D6WB86"/>
<gene>
    <name evidence="7" type="primary">TcGr167</name>
    <name evidence="7" type="ORF">TcasGA2_TC030255</name>
</gene>
<name>D6WB86_TRICA</name>
<dbReference type="Proteomes" id="UP000007266">
    <property type="component" value="Linkage group 2"/>
</dbReference>
<comment type="similarity">
    <text evidence="6">Belongs to the insect chemoreceptor superfamily. Gustatory receptor (GR) family.</text>
</comment>
<feature type="transmembrane region" description="Helical" evidence="6">
    <location>
        <begin position="164"/>
        <end position="191"/>
    </location>
</feature>
<reference evidence="7 8" key="2">
    <citation type="journal article" date="2010" name="Nucleic Acids Res.">
        <title>BeetleBase in 2010: revisions to provide comprehensive genomic information for Tribolium castaneum.</title>
        <authorList>
            <person name="Kim H.S."/>
            <person name="Murphy T."/>
            <person name="Xia J."/>
            <person name="Caragea D."/>
            <person name="Park Y."/>
            <person name="Beeman R.W."/>
            <person name="Lorenzen M.D."/>
            <person name="Butcher S."/>
            <person name="Manak J.R."/>
            <person name="Brown S.J."/>
        </authorList>
    </citation>
    <scope>GENOME REANNOTATION</scope>
    <source>
        <strain evidence="7 8">Georgia GA2</strain>
    </source>
</reference>
<dbReference type="GO" id="GO:0008049">
    <property type="term" value="P:male courtship behavior"/>
    <property type="evidence" value="ECO:0000318"/>
    <property type="project" value="GO_Central"/>
</dbReference>
<feature type="transmembrane region" description="Helical" evidence="6">
    <location>
        <begin position="138"/>
        <end position="158"/>
    </location>
</feature>
<dbReference type="EMBL" id="KQ971312">
    <property type="protein sequence ID" value="EEZ99394.1"/>
    <property type="molecule type" value="Genomic_DNA"/>
</dbReference>
<sequence length="387" mass="44568">MPKIKPRIYLYKAVQPVFLISKLAGLSTISFDEKSGYVKTQLGFVWSLFVFTLYISCIVFYLLNYKVTTGEKQWILHAIGRLNTNIRIITLVVLSLVMIKSGQKIVTIFTQIKKIDKKFETSNINLEYSPRFRSTIKFAVFCQMIHYILYMILQWKYLPKTTSFTYIIATTGATLNSGIVVHQFVVVLSLLKQRFQGFNQSFSQQITKNYHRHEQKSILVRLNSYYKLHKKLCNLTMMVEKTYATANLIILLKCLVSLTTAIHFVMDTHFIHPIKEKILIDQVKYLASISTNIFYILTLTLFCSKTAQEANKLAALQLQFPIKSNLIGLRVNIKIKILLNWGEFQIRNFILQSKHEKVAITCFNIVAAIATSSIIIIQFGTTKSNTP</sequence>
<protein>
    <recommendedName>
        <fullName evidence="6">Gustatory receptor</fullName>
    </recommendedName>
</protein>
<evidence type="ECO:0000313" key="7">
    <source>
        <dbReference type="EMBL" id="EEZ99394.1"/>
    </source>
</evidence>
<keyword evidence="3 6" id="KW-0812">Transmembrane</keyword>
<feature type="transmembrane region" description="Helical" evidence="6">
    <location>
        <begin position="244"/>
        <end position="265"/>
    </location>
</feature>
<dbReference type="GO" id="GO:0007635">
    <property type="term" value="P:chemosensory behavior"/>
    <property type="evidence" value="ECO:0000318"/>
    <property type="project" value="GO_Central"/>
</dbReference>
<keyword evidence="5 6" id="KW-0472">Membrane</keyword>
<evidence type="ECO:0000256" key="2">
    <source>
        <dbReference type="ARBA" id="ARBA00022475"/>
    </source>
</evidence>
<dbReference type="HOGENOM" id="CLU_714421_0_0_1"/>
<comment type="function">
    <text evidence="6">Gustatory receptor which mediates acceptance or avoidance behavior, depending on its substrates.</text>
</comment>
<evidence type="ECO:0000256" key="5">
    <source>
        <dbReference type="ARBA" id="ARBA00023136"/>
    </source>
</evidence>
<evidence type="ECO:0000313" key="8">
    <source>
        <dbReference type="Proteomes" id="UP000007266"/>
    </source>
</evidence>
<keyword evidence="4 6" id="KW-1133">Transmembrane helix</keyword>
<organism evidence="7 8">
    <name type="scientific">Tribolium castaneum</name>
    <name type="common">Red flour beetle</name>
    <dbReference type="NCBI Taxonomy" id="7070"/>
    <lineage>
        <taxon>Eukaryota</taxon>
        <taxon>Metazoa</taxon>
        <taxon>Ecdysozoa</taxon>
        <taxon>Arthropoda</taxon>
        <taxon>Hexapoda</taxon>
        <taxon>Insecta</taxon>
        <taxon>Pterygota</taxon>
        <taxon>Neoptera</taxon>
        <taxon>Endopterygota</taxon>
        <taxon>Coleoptera</taxon>
        <taxon>Polyphaga</taxon>
        <taxon>Cucujiformia</taxon>
        <taxon>Tenebrionidae</taxon>
        <taxon>Tenebrionidae incertae sedis</taxon>
        <taxon>Tribolium</taxon>
    </lineage>
</organism>
<keyword evidence="8" id="KW-1185">Reference proteome</keyword>
<feature type="transmembrane region" description="Helical" evidence="6">
    <location>
        <begin position="43"/>
        <end position="63"/>
    </location>
</feature>
<feature type="transmembrane region" description="Helical" evidence="6">
    <location>
        <begin position="9"/>
        <end position="31"/>
    </location>
</feature>
<feature type="transmembrane region" description="Helical" evidence="6">
    <location>
        <begin position="358"/>
        <end position="379"/>
    </location>
</feature>
<evidence type="ECO:0000256" key="4">
    <source>
        <dbReference type="ARBA" id="ARBA00022989"/>
    </source>
</evidence>
<dbReference type="GO" id="GO:0043025">
    <property type="term" value="C:neuronal cell body"/>
    <property type="evidence" value="ECO:0000318"/>
    <property type="project" value="GO_Central"/>
</dbReference>
<dbReference type="GO" id="GO:0030424">
    <property type="term" value="C:axon"/>
    <property type="evidence" value="ECO:0000318"/>
    <property type="project" value="GO_Central"/>
</dbReference>